<comment type="caution">
    <text evidence="1">The sequence shown here is derived from an EMBL/GenBank/DDBJ whole genome shotgun (WGS) entry which is preliminary data.</text>
</comment>
<dbReference type="Proteomes" id="UP000035762">
    <property type="component" value="Unassembled WGS sequence"/>
</dbReference>
<keyword evidence="2" id="KW-1185">Reference proteome</keyword>
<gene>
    <name evidence="1" type="ORF">BN961_00713</name>
</gene>
<evidence type="ECO:0000313" key="1">
    <source>
        <dbReference type="EMBL" id="CEG07324.1"/>
    </source>
</evidence>
<organism evidence="1 2">
    <name type="scientific">Afipia felis</name>
    <name type="common">Cat scratch disease bacillus</name>
    <dbReference type="NCBI Taxonomy" id="1035"/>
    <lineage>
        <taxon>Bacteria</taxon>
        <taxon>Pseudomonadati</taxon>
        <taxon>Pseudomonadota</taxon>
        <taxon>Alphaproteobacteria</taxon>
        <taxon>Hyphomicrobiales</taxon>
        <taxon>Nitrobacteraceae</taxon>
        <taxon>Afipia</taxon>
    </lineage>
</organism>
<dbReference type="AlphaFoldDB" id="A0A090MNU2"/>
<dbReference type="EMBL" id="CCAZ020000001">
    <property type="protein sequence ID" value="CEG07324.1"/>
    <property type="molecule type" value="Genomic_DNA"/>
</dbReference>
<proteinExistence type="predicted"/>
<name>A0A090MNU2_AFIFE</name>
<protein>
    <submittedName>
        <fullName evidence="1">Uncharacterized protein</fullName>
    </submittedName>
</protein>
<dbReference type="STRING" id="1035.BN961_00713"/>
<evidence type="ECO:0000313" key="2">
    <source>
        <dbReference type="Proteomes" id="UP000035762"/>
    </source>
</evidence>
<sequence length="53" mass="5771">MCQCVRPSAVPGFCVLYSKENGMGNRNDPLQAGHFRNGNKRAFSFNHASGAVQ</sequence>
<reference evidence="1 2" key="1">
    <citation type="journal article" date="2014" name="Genome Announc.">
        <title>Genome Sequence of Afipia felis Strain 76713, Isolated in Hospital Water Using an Amoeba Co-Culture Procedure.</title>
        <authorList>
            <person name="Benamar S."/>
            <person name="La Scola B."/>
            <person name="Croce O."/>
        </authorList>
    </citation>
    <scope>NUCLEOTIDE SEQUENCE [LARGE SCALE GENOMIC DNA]</scope>
    <source>
        <strain evidence="1 2">76713</strain>
    </source>
</reference>
<accession>A0A090MNU2</accession>